<evidence type="ECO:0000256" key="2">
    <source>
        <dbReference type="ARBA" id="ARBA00022801"/>
    </source>
</evidence>
<evidence type="ECO:0000256" key="3">
    <source>
        <dbReference type="ARBA" id="ARBA00023277"/>
    </source>
</evidence>
<keyword evidence="7" id="KW-1185">Reference proteome</keyword>
<gene>
    <name evidence="6" type="ORF">CHS0354_034544</name>
</gene>
<evidence type="ECO:0000313" key="6">
    <source>
        <dbReference type="EMBL" id="KAK3598371.1"/>
    </source>
</evidence>
<dbReference type="GO" id="GO:0031176">
    <property type="term" value="F:endo-1,4-beta-xylanase activity"/>
    <property type="evidence" value="ECO:0007669"/>
    <property type="project" value="UniProtKB-ARBA"/>
</dbReference>
<dbReference type="PANTHER" id="PTHR31490">
    <property type="entry name" value="GLYCOSYL HYDROLASE"/>
    <property type="match status" value="1"/>
</dbReference>
<sequence>MPSTDMMGHVIGSLWTNLTISRSKTQLLCLPDRTMKDPNEAYRDHVLKIKKANVGLGGIGVQGHFSRGSCPDPTLIKRRLDKLSEAGLPIFVTEMDIIVPDENHRADCYEKAMRAFFGHPNVQGILIWGFWSNRHWRGTDASLVTGDEFRINAAGQRYLHLIEQEWHTSTKRNLTQGGSFDVHGFKGEYHVKVTYHGRVLKDQNVTLGESPQTVNLHVTA</sequence>
<dbReference type="Pfam" id="PF00331">
    <property type="entry name" value="Glyco_hydro_10"/>
    <property type="match status" value="1"/>
</dbReference>
<dbReference type="EMBL" id="JAEAOA010002033">
    <property type="protein sequence ID" value="KAK3598371.1"/>
    <property type="molecule type" value="Genomic_DNA"/>
</dbReference>
<evidence type="ECO:0000313" key="7">
    <source>
        <dbReference type="Proteomes" id="UP001195483"/>
    </source>
</evidence>
<dbReference type="AlphaFoldDB" id="A0AAE0SUJ9"/>
<dbReference type="PANTHER" id="PTHR31490:SF1">
    <property type="entry name" value="ENDO-1,4-BETA-XYLANASE 1"/>
    <property type="match status" value="1"/>
</dbReference>
<accession>A0AAE0SUJ9</accession>
<dbReference type="Proteomes" id="UP001195483">
    <property type="component" value="Unassembled WGS sequence"/>
</dbReference>
<dbReference type="InterPro" id="IPR001000">
    <property type="entry name" value="GH10_dom"/>
</dbReference>
<reference evidence="6" key="1">
    <citation type="journal article" date="2021" name="Genome Biol. Evol.">
        <title>A High-Quality Reference Genome for a Parasitic Bivalve with Doubly Uniparental Inheritance (Bivalvia: Unionida).</title>
        <authorList>
            <person name="Smith C.H."/>
        </authorList>
    </citation>
    <scope>NUCLEOTIDE SEQUENCE</scope>
    <source>
        <strain evidence="6">CHS0354</strain>
    </source>
</reference>
<dbReference type="PROSITE" id="PS51760">
    <property type="entry name" value="GH10_2"/>
    <property type="match status" value="1"/>
</dbReference>
<comment type="caution">
    <text evidence="6">The sequence shown here is derived from an EMBL/GenBank/DDBJ whole genome shotgun (WGS) entry which is preliminary data.</text>
</comment>
<proteinExistence type="inferred from homology"/>
<keyword evidence="3" id="KW-0119">Carbohydrate metabolism</keyword>
<dbReference type="Gene3D" id="3.20.20.80">
    <property type="entry name" value="Glycosidases"/>
    <property type="match status" value="1"/>
</dbReference>
<dbReference type="InterPro" id="IPR017853">
    <property type="entry name" value="GH"/>
</dbReference>
<comment type="similarity">
    <text evidence="1">Belongs to the glycosyl hydrolase 10 (cellulase F) family.</text>
</comment>
<evidence type="ECO:0000256" key="1">
    <source>
        <dbReference type="ARBA" id="ARBA00007495"/>
    </source>
</evidence>
<organism evidence="6 7">
    <name type="scientific">Potamilus streckersoni</name>
    <dbReference type="NCBI Taxonomy" id="2493646"/>
    <lineage>
        <taxon>Eukaryota</taxon>
        <taxon>Metazoa</taxon>
        <taxon>Spiralia</taxon>
        <taxon>Lophotrochozoa</taxon>
        <taxon>Mollusca</taxon>
        <taxon>Bivalvia</taxon>
        <taxon>Autobranchia</taxon>
        <taxon>Heteroconchia</taxon>
        <taxon>Palaeoheterodonta</taxon>
        <taxon>Unionida</taxon>
        <taxon>Unionoidea</taxon>
        <taxon>Unionidae</taxon>
        <taxon>Ambleminae</taxon>
        <taxon>Lampsilini</taxon>
        <taxon>Potamilus</taxon>
    </lineage>
</organism>
<keyword evidence="4" id="KW-0624">Polysaccharide degradation</keyword>
<protein>
    <recommendedName>
        <fullName evidence="5">GH10 domain-containing protein</fullName>
    </recommendedName>
</protein>
<reference evidence="6" key="2">
    <citation type="journal article" date="2021" name="Genome Biol. Evol.">
        <title>Developing a high-quality reference genome for a parasitic bivalve with doubly uniparental inheritance (Bivalvia: Unionida).</title>
        <authorList>
            <person name="Smith C.H."/>
        </authorList>
    </citation>
    <scope>NUCLEOTIDE SEQUENCE</scope>
    <source>
        <strain evidence="6">CHS0354</strain>
        <tissue evidence="6">Mantle</tissue>
    </source>
</reference>
<evidence type="ECO:0000256" key="4">
    <source>
        <dbReference type="ARBA" id="ARBA00023326"/>
    </source>
</evidence>
<keyword evidence="2" id="KW-0378">Hydrolase</keyword>
<dbReference type="GO" id="GO:0000272">
    <property type="term" value="P:polysaccharide catabolic process"/>
    <property type="evidence" value="ECO:0007669"/>
    <property type="project" value="UniProtKB-KW"/>
</dbReference>
<reference evidence="6" key="3">
    <citation type="submission" date="2023-05" db="EMBL/GenBank/DDBJ databases">
        <authorList>
            <person name="Smith C.H."/>
        </authorList>
    </citation>
    <scope>NUCLEOTIDE SEQUENCE</scope>
    <source>
        <strain evidence="6">CHS0354</strain>
        <tissue evidence="6">Mantle</tissue>
    </source>
</reference>
<dbReference type="InterPro" id="IPR044846">
    <property type="entry name" value="GH10"/>
</dbReference>
<evidence type="ECO:0000259" key="5">
    <source>
        <dbReference type="PROSITE" id="PS51760"/>
    </source>
</evidence>
<name>A0AAE0SUJ9_9BIVA</name>
<feature type="domain" description="GH10" evidence="5">
    <location>
        <begin position="1"/>
        <end position="161"/>
    </location>
</feature>
<dbReference type="SUPFAM" id="SSF51445">
    <property type="entry name" value="(Trans)glycosidases"/>
    <property type="match status" value="1"/>
</dbReference>